<evidence type="ECO:0000256" key="7">
    <source>
        <dbReference type="ARBA" id="ARBA00023136"/>
    </source>
</evidence>
<dbReference type="CDD" id="cd18578">
    <property type="entry name" value="ABC_6TM_Pgp_ABCB1_D2_like"/>
    <property type="match status" value="1"/>
</dbReference>
<protein>
    <submittedName>
        <fullName evidence="11">Uncharacterized protein</fullName>
    </submittedName>
</protein>
<gene>
    <name evidence="11" type="ORF">HK097_003997</name>
</gene>
<dbReference type="GO" id="GO:0140359">
    <property type="term" value="F:ABC-type transporter activity"/>
    <property type="evidence" value="ECO:0007669"/>
    <property type="project" value="InterPro"/>
</dbReference>
<dbReference type="InterPro" id="IPR003439">
    <property type="entry name" value="ABC_transporter-like_ATP-bd"/>
</dbReference>
<comment type="subcellular location">
    <subcellularLocation>
        <location evidence="1">Membrane</location>
        <topology evidence="1">Multi-pass membrane protein</topology>
    </subcellularLocation>
</comment>
<feature type="transmembrane region" description="Helical" evidence="8">
    <location>
        <begin position="191"/>
        <end position="208"/>
    </location>
</feature>
<dbReference type="Pfam" id="PF00664">
    <property type="entry name" value="ABC_membrane"/>
    <property type="match status" value="1"/>
</dbReference>
<dbReference type="PROSITE" id="PS00211">
    <property type="entry name" value="ABC_TRANSPORTER_1"/>
    <property type="match status" value="1"/>
</dbReference>
<dbReference type="InterPro" id="IPR011527">
    <property type="entry name" value="ABC1_TM_dom"/>
</dbReference>
<dbReference type="PANTHER" id="PTHR24221">
    <property type="entry name" value="ATP-BINDING CASSETTE SUB-FAMILY B"/>
    <property type="match status" value="1"/>
</dbReference>
<dbReference type="Gene3D" id="1.20.1560.10">
    <property type="entry name" value="ABC transporter type 1, transmembrane domain"/>
    <property type="match status" value="1"/>
</dbReference>
<reference evidence="11" key="1">
    <citation type="submission" date="2020-05" db="EMBL/GenBank/DDBJ databases">
        <title>Phylogenomic resolution of chytrid fungi.</title>
        <authorList>
            <person name="Stajich J.E."/>
            <person name="Amses K."/>
            <person name="Simmons R."/>
            <person name="Seto K."/>
            <person name="Myers J."/>
            <person name="Bonds A."/>
            <person name="Quandt C.A."/>
            <person name="Barry K."/>
            <person name="Liu P."/>
            <person name="Grigoriev I."/>
            <person name="Longcore J.E."/>
            <person name="James T.Y."/>
        </authorList>
    </citation>
    <scope>NUCLEOTIDE SEQUENCE</scope>
    <source>
        <strain evidence="11">JEL0318</strain>
    </source>
</reference>
<dbReference type="Pfam" id="PF00005">
    <property type="entry name" value="ABC_tran"/>
    <property type="match status" value="1"/>
</dbReference>
<organism evidence="11 12">
    <name type="scientific">Rhizophlyctis rosea</name>
    <dbReference type="NCBI Taxonomy" id="64517"/>
    <lineage>
        <taxon>Eukaryota</taxon>
        <taxon>Fungi</taxon>
        <taxon>Fungi incertae sedis</taxon>
        <taxon>Chytridiomycota</taxon>
        <taxon>Chytridiomycota incertae sedis</taxon>
        <taxon>Chytridiomycetes</taxon>
        <taxon>Rhizophlyctidales</taxon>
        <taxon>Rhizophlyctidaceae</taxon>
        <taxon>Rhizophlyctis</taxon>
    </lineage>
</organism>
<dbReference type="InterPro" id="IPR027417">
    <property type="entry name" value="P-loop_NTPase"/>
</dbReference>
<evidence type="ECO:0000313" key="11">
    <source>
        <dbReference type="EMBL" id="KAJ3035886.1"/>
    </source>
</evidence>
<evidence type="ECO:0000256" key="2">
    <source>
        <dbReference type="ARBA" id="ARBA00007577"/>
    </source>
</evidence>
<keyword evidence="4" id="KW-0547">Nucleotide-binding</keyword>
<keyword evidence="5" id="KW-0067">ATP-binding</keyword>
<feature type="domain" description="ABC transporter" evidence="9">
    <location>
        <begin position="378"/>
        <end position="619"/>
    </location>
</feature>
<evidence type="ECO:0000256" key="6">
    <source>
        <dbReference type="ARBA" id="ARBA00022989"/>
    </source>
</evidence>
<dbReference type="SUPFAM" id="SSF52540">
    <property type="entry name" value="P-loop containing nucleoside triphosphate hydrolases"/>
    <property type="match status" value="1"/>
</dbReference>
<feature type="transmembrane region" description="Helical" evidence="8">
    <location>
        <begin position="308"/>
        <end position="329"/>
    </location>
</feature>
<evidence type="ECO:0000313" key="12">
    <source>
        <dbReference type="Proteomes" id="UP001212841"/>
    </source>
</evidence>
<feature type="transmembrane region" description="Helical" evidence="8">
    <location>
        <begin position="48"/>
        <end position="70"/>
    </location>
</feature>
<keyword evidence="7 8" id="KW-0472">Membrane</keyword>
<dbReference type="Proteomes" id="UP001212841">
    <property type="component" value="Unassembled WGS sequence"/>
</dbReference>
<feature type="transmembrane region" description="Helical" evidence="8">
    <location>
        <begin position="162"/>
        <end position="185"/>
    </location>
</feature>
<feature type="domain" description="ABC transmembrane type-1" evidence="10">
    <location>
        <begin position="49"/>
        <end position="334"/>
    </location>
</feature>
<evidence type="ECO:0000259" key="9">
    <source>
        <dbReference type="PROSITE" id="PS50893"/>
    </source>
</evidence>
<dbReference type="InterPro" id="IPR039421">
    <property type="entry name" value="Type_1_exporter"/>
</dbReference>
<evidence type="ECO:0000256" key="5">
    <source>
        <dbReference type="ARBA" id="ARBA00022840"/>
    </source>
</evidence>
<dbReference type="GO" id="GO:0016887">
    <property type="term" value="F:ATP hydrolysis activity"/>
    <property type="evidence" value="ECO:0007669"/>
    <property type="project" value="InterPro"/>
</dbReference>
<comment type="caution">
    <text evidence="11">The sequence shown here is derived from an EMBL/GenBank/DDBJ whole genome shotgun (WGS) entry which is preliminary data.</text>
</comment>
<proteinExistence type="inferred from homology"/>
<name>A0AAD5S1Z2_9FUNG</name>
<evidence type="ECO:0000256" key="3">
    <source>
        <dbReference type="ARBA" id="ARBA00022692"/>
    </source>
</evidence>
<feature type="transmembrane region" description="Helical" evidence="8">
    <location>
        <begin position="268"/>
        <end position="288"/>
    </location>
</feature>
<dbReference type="EMBL" id="JADGJD010001995">
    <property type="protein sequence ID" value="KAJ3035886.1"/>
    <property type="molecule type" value="Genomic_DNA"/>
</dbReference>
<evidence type="ECO:0000256" key="4">
    <source>
        <dbReference type="ARBA" id="ARBA00022741"/>
    </source>
</evidence>
<dbReference type="PANTHER" id="PTHR24221:SF641">
    <property type="entry name" value="ABC MULTIDRUG TRANSPORTER MDR4"/>
    <property type="match status" value="1"/>
</dbReference>
<feature type="transmembrane region" description="Helical" evidence="8">
    <location>
        <begin position="90"/>
        <end position="114"/>
    </location>
</feature>
<keyword evidence="6 8" id="KW-1133">Transmembrane helix</keyword>
<comment type="similarity">
    <text evidence="2">Belongs to the ABC transporter superfamily. ABCB family. Multidrug resistance exporter (TC 3.A.1.201) subfamily.</text>
</comment>
<evidence type="ECO:0000256" key="1">
    <source>
        <dbReference type="ARBA" id="ARBA00004141"/>
    </source>
</evidence>
<keyword evidence="3 8" id="KW-0812">Transmembrane</keyword>
<evidence type="ECO:0000256" key="8">
    <source>
        <dbReference type="SAM" id="Phobius"/>
    </source>
</evidence>
<dbReference type="AlphaFoldDB" id="A0AAD5S1Z2"/>
<dbReference type="SMART" id="SM00382">
    <property type="entry name" value="AAA"/>
    <property type="match status" value="1"/>
</dbReference>
<feature type="non-terminal residue" evidence="11">
    <location>
        <position position="1"/>
    </location>
</feature>
<dbReference type="InterPro" id="IPR017871">
    <property type="entry name" value="ABC_transporter-like_CS"/>
</dbReference>
<evidence type="ECO:0000259" key="10">
    <source>
        <dbReference type="PROSITE" id="PS50929"/>
    </source>
</evidence>
<dbReference type="PROSITE" id="PS50893">
    <property type="entry name" value="ABC_TRANSPORTER_2"/>
    <property type="match status" value="1"/>
</dbReference>
<dbReference type="InterPro" id="IPR003593">
    <property type="entry name" value="AAA+_ATPase"/>
</dbReference>
<dbReference type="PROSITE" id="PS50929">
    <property type="entry name" value="ABC_TM1F"/>
    <property type="match status" value="1"/>
</dbReference>
<sequence length="629" mass="68453">EVVDVLDVVEKKGLEWEEEEKKEEQKKQMTLKTLFGRLLRLSRPEAPFIALGILTAALIGSAPSFEAILLGNVLHGTDLSSLGYQSQQSAKYFIIVATAAFLAHTINGGSFGVVSSKVLSRVRSLSFATVLNRPISWHDKPSHSSTLLITSLNNDTANFGSLTGVMLGTICAVFVNLFVSIVLALSTAWRIALVILVTLPLMLLAGYYRHKIISDFATRHETAYAQSASVALDSLAQIRTIASFTLEGRLLKRYEGALRVPYESSRKAILKGCLLLSLALSASYLLYALGYYYGSRQVSEGHYSTKEFYLVLTALLFGAQASGQLFTLAPNIAKGRIAAGNIFGLVDGDGNEDLDVVVVKEKDGEVEMSEKREGGVGVEIKGVGFAYPERLDKVVLDGLDMSIKPGEFAMIVGENGSGKSTVFGLLERFYNPTAGTITIDNQPHSTIPLSTLRQTISLVSQDATLFTGTIRENILLGISNPDSITQHQLESACKLANCHTFITALPESYDTPIGGKNVGLSGGQRQRICIARAIIRQSRLLLLDEATSALDSQSEELVNQSLEELRRSGRMTMVGITHRLESCRGADRIFVMEQGKVVETGGWEELCERKGKFWRLLSVARRNGGDGSV</sequence>
<dbReference type="GO" id="GO:0005524">
    <property type="term" value="F:ATP binding"/>
    <property type="evidence" value="ECO:0007669"/>
    <property type="project" value="UniProtKB-KW"/>
</dbReference>
<keyword evidence="12" id="KW-1185">Reference proteome</keyword>
<dbReference type="InterPro" id="IPR036640">
    <property type="entry name" value="ABC1_TM_sf"/>
</dbReference>
<dbReference type="GO" id="GO:0016020">
    <property type="term" value="C:membrane"/>
    <property type="evidence" value="ECO:0007669"/>
    <property type="project" value="UniProtKB-SubCell"/>
</dbReference>
<dbReference type="Gene3D" id="3.40.50.300">
    <property type="entry name" value="P-loop containing nucleotide triphosphate hydrolases"/>
    <property type="match status" value="1"/>
</dbReference>
<accession>A0AAD5S1Z2</accession>
<dbReference type="FunFam" id="3.40.50.300:FF:000913">
    <property type="entry name" value="ABC multidrug transporter SitT"/>
    <property type="match status" value="1"/>
</dbReference>
<dbReference type="SUPFAM" id="SSF90123">
    <property type="entry name" value="ABC transporter transmembrane region"/>
    <property type="match status" value="1"/>
</dbReference>